<dbReference type="RefSeq" id="WP_136953060.1">
    <property type="nucleotide sequence ID" value="NZ_CP039712.1"/>
</dbReference>
<dbReference type="GO" id="GO:0004386">
    <property type="term" value="F:helicase activity"/>
    <property type="evidence" value="ECO:0007669"/>
    <property type="project" value="UniProtKB-KW"/>
</dbReference>
<protein>
    <recommendedName>
        <fullName evidence="10">ATP-dependent helicase/deoxyribonuclease subunit B</fullName>
        <ecNumber evidence="10">3.1.-.-</ecNumber>
    </recommendedName>
    <alternativeName>
        <fullName evidence="10">ATP-dependent helicase/nuclease subunit RexB</fullName>
    </alternativeName>
</protein>
<comment type="similarity">
    <text evidence="10">Belongs to the helicase family. AddB/RexB type 2 subfamily.</text>
</comment>
<keyword evidence="7 10" id="KW-0067">ATP-binding</keyword>
<dbReference type="Gene3D" id="3.90.320.10">
    <property type="match status" value="1"/>
</dbReference>
<keyword evidence="13" id="KW-1185">Reference proteome</keyword>
<comment type="function">
    <text evidence="10">The heterodimer acts as both an ATP-dependent DNA helicase and an ATP-dependent, dual-direction single-stranded exonuclease. Recognizes the chi site generating a DNA molecule suitable for the initiation of homologous recombination. This subunit has 5' -&gt; 3' nuclease activity but not helicase activity.</text>
</comment>
<evidence type="ECO:0000259" key="11">
    <source>
        <dbReference type="PROSITE" id="PS51217"/>
    </source>
</evidence>
<keyword evidence="5 10" id="KW-0347">Helicase</keyword>
<feature type="domain" description="UvrD-like helicase C-terminal" evidence="11">
    <location>
        <begin position="284"/>
        <end position="609"/>
    </location>
</feature>
<comment type="cofactor">
    <cofactor evidence="10">
        <name>Mg(2+)</name>
        <dbReference type="ChEBI" id="CHEBI:18420"/>
    </cofactor>
</comment>
<comment type="subunit">
    <text evidence="10">Heterodimer of AddA and RexB.</text>
</comment>
<keyword evidence="10" id="KW-0408">Iron</keyword>
<dbReference type="GO" id="GO:0005524">
    <property type="term" value="F:ATP binding"/>
    <property type="evidence" value="ECO:0007669"/>
    <property type="project" value="UniProtKB-UniRule"/>
</dbReference>
<dbReference type="PROSITE" id="PS51217">
    <property type="entry name" value="UVRD_HELICASE_CTER"/>
    <property type="match status" value="1"/>
</dbReference>
<feature type="binding site" evidence="10">
    <location>
        <position position="1150"/>
    </location>
    <ligand>
        <name>[4Fe-4S] cluster</name>
        <dbReference type="ChEBI" id="CHEBI:49883"/>
    </ligand>
</feature>
<dbReference type="GO" id="GO:0008409">
    <property type="term" value="F:5'-3' exonuclease activity"/>
    <property type="evidence" value="ECO:0007669"/>
    <property type="project" value="UniProtKB-UniRule"/>
</dbReference>
<keyword evidence="9 10" id="KW-0234">DNA repair</keyword>
<evidence type="ECO:0000313" key="12">
    <source>
        <dbReference type="EMBL" id="QCI86225.1"/>
    </source>
</evidence>
<proteinExistence type="inferred from homology"/>
<evidence type="ECO:0000313" key="13">
    <source>
        <dbReference type="Proteomes" id="UP000298615"/>
    </source>
</evidence>
<dbReference type="PANTHER" id="PTHR30591:SF1">
    <property type="entry name" value="RECBCD ENZYME SUBUNIT RECC"/>
    <property type="match status" value="1"/>
</dbReference>
<feature type="binding site" evidence="10">
    <location>
        <position position="816"/>
    </location>
    <ligand>
        <name>[4Fe-4S] cluster</name>
        <dbReference type="ChEBI" id="CHEBI:49883"/>
    </ligand>
</feature>
<evidence type="ECO:0000256" key="10">
    <source>
        <dbReference type="HAMAP-Rule" id="MF_01453"/>
    </source>
</evidence>
<keyword evidence="10" id="KW-0479">Metal-binding</keyword>
<keyword evidence="8 10" id="KW-0238">DNA-binding</keyword>
<evidence type="ECO:0000256" key="2">
    <source>
        <dbReference type="ARBA" id="ARBA00022741"/>
    </source>
</evidence>
<keyword evidence="2 10" id="KW-0547">Nucleotide-binding</keyword>
<keyword evidence="10" id="KW-0004">4Fe-4S</keyword>
<keyword evidence="1 10" id="KW-0540">Nuclease</keyword>
<dbReference type="GO" id="GO:0003690">
    <property type="term" value="F:double-stranded DNA binding"/>
    <property type="evidence" value="ECO:0007669"/>
    <property type="project" value="UniProtKB-UniRule"/>
</dbReference>
<dbReference type="InterPro" id="IPR027417">
    <property type="entry name" value="P-loop_NTPase"/>
</dbReference>
<dbReference type="InterPro" id="IPR049035">
    <property type="entry name" value="ADDB_N"/>
</dbReference>
<evidence type="ECO:0000256" key="4">
    <source>
        <dbReference type="ARBA" id="ARBA00022801"/>
    </source>
</evidence>
<dbReference type="Gene3D" id="3.40.50.300">
    <property type="entry name" value="P-loop containing nucleotide triphosphate hydrolases"/>
    <property type="match status" value="3"/>
</dbReference>
<organism evidence="12 13">
    <name type="scientific">Vagococcus zengguangii</name>
    <dbReference type="NCBI Taxonomy" id="2571750"/>
    <lineage>
        <taxon>Bacteria</taxon>
        <taxon>Bacillati</taxon>
        <taxon>Bacillota</taxon>
        <taxon>Bacilli</taxon>
        <taxon>Lactobacillales</taxon>
        <taxon>Enterococcaceae</taxon>
        <taxon>Vagococcus</taxon>
    </lineage>
</organism>
<dbReference type="InterPro" id="IPR014017">
    <property type="entry name" value="DNA_helicase_UvrD-like_C"/>
</dbReference>
<evidence type="ECO:0000256" key="7">
    <source>
        <dbReference type="ARBA" id="ARBA00022840"/>
    </source>
</evidence>
<dbReference type="InterPro" id="IPR038726">
    <property type="entry name" value="PDDEXK_AddAB-type"/>
</dbReference>
<keyword evidence="10" id="KW-0411">Iron-sulfur</keyword>
<dbReference type="PANTHER" id="PTHR30591">
    <property type="entry name" value="RECBCD ENZYME SUBUNIT RECC"/>
    <property type="match status" value="1"/>
</dbReference>
<dbReference type="Pfam" id="PF21445">
    <property type="entry name" value="ADDB_N"/>
    <property type="match status" value="1"/>
</dbReference>
<gene>
    <name evidence="10" type="primary">rexB</name>
    <name evidence="12" type="ORF">FA707_04275</name>
</gene>
<dbReference type="GO" id="GO:0000724">
    <property type="term" value="P:double-strand break repair via homologous recombination"/>
    <property type="evidence" value="ECO:0007669"/>
    <property type="project" value="UniProtKB-UniRule"/>
</dbReference>
<evidence type="ECO:0000256" key="5">
    <source>
        <dbReference type="ARBA" id="ARBA00022806"/>
    </source>
</evidence>
<keyword evidence="3 10" id="KW-0227">DNA damage</keyword>
<dbReference type="EMBL" id="CP039712">
    <property type="protein sequence ID" value="QCI86225.1"/>
    <property type="molecule type" value="Genomic_DNA"/>
</dbReference>
<keyword evidence="6 10" id="KW-0269">Exonuclease</keyword>
<dbReference type="SUPFAM" id="SSF52540">
    <property type="entry name" value="P-loop containing nucleoside triphosphate hydrolases"/>
    <property type="match status" value="1"/>
</dbReference>
<feature type="binding site" evidence="10">
    <location>
        <position position="1144"/>
    </location>
    <ligand>
        <name>[4Fe-4S] cluster</name>
        <dbReference type="ChEBI" id="CHEBI:49883"/>
    </ligand>
</feature>
<keyword evidence="4 10" id="KW-0378">Hydrolase</keyword>
<comment type="miscellaneous">
    <text evidence="10">Despite having helicase-like domains, this subunit does not have helicase activity.</text>
</comment>
<dbReference type="InterPro" id="IPR011604">
    <property type="entry name" value="PDDEXK-like_dom_sf"/>
</dbReference>
<evidence type="ECO:0000256" key="3">
    <source>
        <dbReference type="ARBA" id="ARBA00022763"/>
    </source>
</evidence>
<evidence type="ECO:0000256" key="8">
    <source>
        <dbReference type="ARBA" id="ARBA00023125"/>
    </source>
</evidence>
<dbReference type="GO" id="GO:0016817">
    <property type="term" value="F:hydrolase activity, acting on acid anhydrides"/>
    <property type="evidence" value="ECO:0007669"/>
    <property type="project" value="InterPro"/>
</dbReference>
<dbReference type="HAMAP" id="MF_01453">
    <property type="entry name" value="AddB_type2"/>
    <property type="match status" value="1"/>
</dbReference>
<dbReference type="GO" id="GO:0051539">
    <property type="term" value="F:4 iron, 4 sulfur cluster binding"/>
    <property type="evidence" value="ECO:0007669"/>
    <property type="project" value="UniProtKB-KW"/>
</dbReference>
<dbReference type="EC" id="3.1.-.-" evidence="10"/>
<dbReference type="InterPro" id="IPR014141">
    <property type="entry name" value="DNA_helicase_suRexB"/>
</dbReference>
<name>A0A4D7CPZ5_9ENTE</name>
<dbReference type="Pfam" id="PF12705">
    <property type="entry name" value="PDDEXK_1"/>
    <property type="match status" value="1"/>
</dbReference>
<dbReference type="KEGG" id="vao:FA707_04275"/>
<reference evidence="12 13" key="1">
    <citation type="submission" date="2019-04" db="EMBL/GenBank/DDBJ databases">
        <title>Vagococcus sp. nov., isolated from faeces of yaks (Bos grunniens).</title>
        <authorList>
            <person name="Ge Y."/>
        </authorList>
    </citation>
    <scope>NUCLEOTIDE SEQUENCE [LARGE SCALE GENOMIC DNA]</scope>
    <source>
        <strain evidence="12 13">MN-17</strain>
    </source>
</reference>
<dbReference type="Proteomes" id="UP000298615">
    <property type="component" value="Chromosome"/>
</dbReference>
<sequence>MSVKFFYGTASAHHDEVLIEEAGKWLASGVQRRVFYLVPNHVKFETEVNVLHQMSKQNQTKVMGTLSLQVFSFSRLAWYFLQNTAYYQSNSLSKTGKHMVIKTILEEEKESLTVYQGEVNQTGFVEQVASFIDELLQANIQAADLAQIHQRLTVDQKDLQLKLTDIERIYGRYQAYLQEHKIEEDQLLVNLSEYLVAEDLSDTLFIVTGFTRFTSQEQQLIQSLMKQAGNVWFDLVLDQAAVDKMPAAHNLFYDSGKLYHQLYHLARQANIPVEFDQKTNNQRNPDLLALDNYWAESQQPTGKKIETKLQDNQTLSIWKAENPQAEVEHVGREIRRLVAQEGYRYKDIEVLYRDETNYSPRFAPVFNGLQIPFYFDETQTMKHHPLVEFLEALFSIDERYFRYQDIMRFLRTELFLPNDDGNSTQSEWLANRLAYREAVDVTENVMLAYGYEGGHWTREEDWHYINYISEEGQPETRDQQIERQSNQVRRELRDCLVPFFEQLNQASLGKDAALCLYQFLVAIGVERQMIVWRDYYLSQGKLEEAKIHEQSWQAFIHLLDEYVDILGERPFDKAEFVRLLMFGLEDFEYGKVPTTLDQVKISVLDKVHAKKNKVTFIIGATDQVLPAKLENTTIFSDDERVLIDEQLNEEQFLLPSNSQSIMKEPFVAYLAFLSTEERLYLTYPLSGEKGTVGKISPYVLRLAKAFDLEIQEKLLMPASECFDLSFVGTDESFIEMSVRLHRQALDFKSSLASGWQQLHERLLKNGAPILTQRYRNVMKSLTHKNIPETLQPATVEKLYGDTLYGSVSRIEKFYQCEYKYFMTYGLRLKEREVFDLTPATAGELFHEALDLIFKELINSQKTLADLTEAEIMSLSETILQQLFEERKYMILSASSRMNYIKYQLSQTIKRVAWALKRQSERTGMSIFKTEVLFGEIAKEKGYQSLTVALDNQKQMKISGKIDRLDRFVDTKTGQNYLSVVDYKSSEHRFNFEDAYEGLAMQMITYLDVALQNAVSLVGEEAVKPAGAFYLHIQNPRLKAPIKQDVLDEKLLTEFKYKGLLLEDEALLEGLDVSLEPMKASAVYDLKQLKSGKLSSAQTLEQSDFDALITHNRQLFKEAGEKIYDGEVNLNPAYRKKVRIACGHCPFRSVCQFDPMLKENNYHRLETLKKDEVIARLKIDQKEAE</sequence>
<evidence type="ECO:0000256" key="1">
    <source>
        <dbReference type="ARBA" id="ARBA00022722"/>
    </source>
</evidence>
<accession>A0A4D7CPZ5</accession>
<dbReference type="GO" id="GO:0046872">
    <property type="term" value="F:metal ion binding"/>
    <property type="evidence" value="ECO:0007669"/>
    <property type="project" value="UniProtKB-KW"/>
</dbReference>
<evidence type="ECO:0000256" key="6">
    <source>
        <dbReference type="ARBA" id="ARBA00022839"/>
    </source>
</evidence>
<evidence type="ECO:0000256" key="9">
    <source>
        <dbReference type="ARBA" id="ARBA00023204"/>
    </source>
</evidence>
<comment type="cofactor">
    <cofactor evidence="10">
        <name>[4Fe-4S] cluster</name>
        <dbReference type="ChEBI" id="CHEBI:49883"/>
    </cofactor>
    <text evidence="10">Binds 1 [4Fe-4S] cluster.</text>
</comment>
<dbReference type="AlphaFoldDB" id="A0A4D7CPZ5"/>